<feature type="transmembrane region" description="Helical" evidence="1">
    <location>
        <begin position="46"/>
        <end position="69"/>
    </location>
</feature>
<dbReference type="Proteomes" id="UP000445309">
    <property type="component" value="Unassembled WGS sequence"/>
</dbReference>
<dbReference type="GO" id="GO:0004175">
    <property type="term" value="F:endopeptidase activity"/>
    <property type="evidence" value="ECO:0007669"/>
    <property type="project" value="UniProtKB-ARBA"/>
</dbReference>
<keyword evidence="4" id="KW-1185">Reference proteome</keyword>
<evidence type="ECO:0000313" key="4">
    <source>
        <dbReference type="Proteomes" id="UP000445309"/>
    </source>
</evidence>
<dbReference type="Pfam" id="PF02517">
    <property type="entry name" value="Rce1-like"/>
    <property type="match status" value="1"/>
</dbReference>
<dbReference type="AlphaFoldDB" id="A0A6N4XXG8"/>
<dbReference type="InterPro" id="IPR003675">
    <property type="entry name" value="Rce1/LyrA-like_dom"/>
</dbReference>
<evidence type="ECO:0000259" key="2">
    <source>
        <dbReference type="Pfam" id="PF02517"/>
    </source>
</evidence>
<proteinExistence type="predicted"/>
<keyword evidence="1" id="KW-1133">Transmembrane helix</keyword>
<organism evidence="3 4">
    <name type="scientific">Chryseobacterium fistulae</name>
    <dbReference type="NCBI Taxonomy" id="2675058"/>
    <lineage>
        <taxon>Bacteria</taxon>
        <taxon>Pseudomonadati</taxon>
        <taxon>Bacteroidota</taxon>
        <taxon>Flavobacteriia</taxon>
        <taxon>Flavobacteriales</taxon>
        <taxon>Weeksellaceae</taxon>
        <taxon>Chryseobacterium group</taxon>
        <taxon>Chryseobacterium</taxon>
    </lineage>
</organism>
<keyword evidence="1" id="KW-0812">Transmembrane</keyword>
<feature type="transmembrane region" description="Helical" evidence="1">
    <location>
        <begin position="127"/>
        <end position="145"/>
    </location>
</feature>
<dbReference type="GO" id="GO:0080120">
    <property type="term" value="P:CAAX-box protein maturation"/>
    <property type="evidence" value="ECO:0007669"/>
    <property type="project" value="UniProtKB-ARBA"/>
</dbReference>
<gene>
    <name evidence="3" type="ORF">CHRY9393_03193</name>
</gene>
<feature type="transmembrane region" description="Helical" evidence="1">
    <location>
        <begin position="98"/>
        <end position="115"/>
    </location>
</feature>
<keyword evidence="1" id="KW-0472">Membrane</keyword>
<evidence type="ECO:0000256" key="1">
    <source>
        <dbReference type="SAM" id="Phobius"/>
    </source>
</evidence>
<name>A0A6N4XXG8_9FLAO</name>
<dbReference type="RefSeq" id="WP_394351121.1">
    <property type="nucleotide sequence ID" value="NZ_CACVBY010000110.1"/>
</dbReference>
<protein>
    <recommendedName>
        <fullName evidence="2">CAAX prenyl protease 2/Lysostaphin resistance protein A-like domain-containing protein</fullName>
    </recommendedName>
</protein>
<sequence length="147" mass="17560">MMMKILKLLFISFILSVINGYIFLFLNRSFFHLKNNKIQDLSPIELGFLSLIIAPIIETIIFQFLLYVIFRSIFKIKREYLIIVLMSTAFSLSHTYHWLYMCSTFIGGIILNNFYIKVIKMKNENYAVLLTIFFHFLYNLYGFLFTM</sequence>
<dbReference type="EMBL" id="CACVBY010000110">
    <property type="protein sequence ID" value="CAA7392473.1"/>
    <property type="molecule type" value="Genomic_DNA"/>
</dbReference>
<feature type="domain" description="CAAX prenyl protease 2/Lysostaphin resistance protein A-like" evidence="2">
    <location>
        <begin position="46"/>
        <end position="140"/>
    </location>
</feature>
<accession>A0A6N4XXG8</accession>
<feature type="transmembrane region" description="Helical" evidence="1">
    <location>
        <begin position="7"/>
        <end position="26"/>
    </location>
</feature>
<evidence type="ECO:0000313" key="3">
    <source>
        <dbReference type="EMBL" id="CAA7392473.1"/>
    </source>
</evidence>
<reference evidence="3 4" key="1">
    <citation type="submission" date="2020-01" db="EMBL/GenBank/DDBJ databases">
        <authorList>
            <person name="Rodrigo-Torres L."/>
            <person name="Arahal R. D."/>
            <person name="Lucena T."/>
        </authorList>
    </citation>
    <scope>NUCLEOTIDE SEQUENCE [LARGE SCALE GENOMIC DNA]</scope>
    <source>
        <strain evidence="3 4">CECT 9393</strain>
    </source>
</reference>